<dbReference type="SMART" id="SM00342">
    <property type="entry name" value="HTH_ARAC"/>
    <property type="match status" value="1"/>
</dbReference>
<dbReference type="Pfam" id="PF12833">
    <property type="entry name" value="HTH_18"/>
    <property type="match status" value="1"/>
</dbReference>
<sequence length="248" mass="27743">MHESLTIRAYTRNVASHQHNFCQLVLPLNGVIKLAMHTFEGAIGVGEGIVIPAGTNHAFSANEQARFVVADLAALPAAFARHTSPKFLLSAALSAYLQFVELQLQQSTLMTVETTLITLFKQLLTPHHIHRSAGDKIELAISQIHQYPESVLSLEVLCRHACLGVTQFKKRFREKTGTSPGQYITQVRMQKARSLLQFTDMPVTRVALEVGYNDVSAFSRRFTTVFGRSPKHFSRRIKTPDEPKKVTF</sequence>
<dbReference type="OrthoDB" id="5740883at2"/>
<dbReference type="GO" id="GO:0003700">
    <property type="term" value="F:DNA-binding transcription factor activity"/>
    <property type="evidence" value="ECO:0007669"/>
    <property type="project" value="InterPro"/>
</dbReference>
<dbReference type="KEGG" id="salm:D0Y50_07060"/>
<dbReference type="AlphaFoldDB" id="A0A346NKT7"/>
<dbReference type="PROSITE" id="PS01124">
    <property type="entry name" value="HTH_ARAC_FAMILY_2"/>
    <property type="match status" value="1"/>
</dbReference>
<reference evidence="5 6" key="1">
    <citation type="submission" date="2018-08" db="EMBL/GenBank/DDBJ databases">
        <title>Salinimonas sediminis sp. nov., a piezophilic bacterium isolated from a deep-sea sediment sample from the New Britain Trench.</title>
        <authorList>
            <person name="Cao J."/>
        </authorList>
    </citation>
    <scope>NUCLEOTIDE SEQUENCE [LARGE SCALE GENOMIC DNA]</scope>
    <source>
        <strain evidence="5 6">N102</strain>
    </source>
</reference>
<evidence type="ECO:0000259" key="4">
    <source>
        <dbReference type="PROSITE" id="PS01124"/>
    </source>
</evidence>
<evidence type="ECO:0000313" key="6">
    <source>
        <dbReference type="Proteomes" id="UP000262073"/>
    </source>
</evidence>
<proteinExistence type="predicted"/>
<evidence type="ECO:0000313" key="5">
    <source>
        <dbReference type="EMBL" id="AXR06144.1"/>
    </source>
</evidence>
<dbReference type="SUPFAM" id="SSF51182">
    <property type="entry name" value="RmlC-like cupins"/>
    <property type="match status" value="1"/>
</dbReference>
<name>A0A346NKT7_9ALTE</name>
<dbReference type="SUPFAM" id="SSF46689">
    <property type="entry name" value="Homeodomain-like"/>
    <property type="match status" value="2"/>
</dbReference>
<feature type="domain" description="HTH araC/xylS-type" evidence="4">
    <location>
        <begin position="138"/>
        <end position="236"/>
    </location>
</feature>
<keyword evidence="3" id="KW-0804">Transcription</keyword>
<dbReference type="EMBL" id="CP031769">
    <property type="protein sequence ID" value="AXR06144.1"/>
    <property type="molecule type" value="Genomic_DNA"/>
</dbReference>
<dbReference type="RefSeq" id="WP_108566307.1">
    <property type="nucleotide sequence ID" value="NZ_CP031769.1"/>
</dbReference>
<keyword evidence="6" id="KW-1185">Reference proteome</keyword>
<dbReference type="InterPro" id="IPR050204">
    <property type="entry name" value="AraC_XylS_family_regulators"/>
</dbReference>
<gene>
    <name evidence="5" type="ORF">D0Y50_07060</name>
</gene>
<dbReference type="PANTHER" id="PTHR46796">
    <property type="entry name" value="HTH-TYPE TRANSCRIPTIONAL ACTIVATOR RHAS-RELATED"/>
    <property type="match status" value="1"/>
</dbReference>
<dbReference type="PROSITE" id="PS00041">
    <property type="entry name" value="HTH_ARAC_FAMILY_1"/>
    <property type="match status" value="1"/>
</dbReference>
<organism evidence="5 6">
    <name type="scientific">Salinimonas sediminis</name>
    <dbReference type="NCBI Taxonomy" id="2303538"/>
    <lineage>
        <taxon>Bacteria</taxon>
        <taxon>Pseudomonadati</taxon>
        <taxon>Pseudomonadota</taxon>
        <taxon>Gammaproteobacteria</taxon>
        <taxon>Alteromonadales</taxon>
        <taxon>Alteromonadaceae</taxon>
        <taxon>Alteromonas/Salinimonas group</taxon>
        <taxon>Salinimonas</taxon>
    </lineage>
</organism>
<evidence type="ECO:0000256" key="3">
    <source>
        <dbReference type="ARBA" id="ARBA00023163"/>
    </source>
</evidence>
<evidence type="ECO:0000256" key="1">
    <source>
        <dbReference type="ARBA" id="ARBA00023015"/>
    </source>
</evidence>
<keyword evidence="2" id="KW-0238">DNA-binding</keyword>
<dbReference type="InterPro" id="IPR018062">
    <property type="entry name" value="HTH_AraC-typ_CS"/>
</dbReference>
<dbReference type="InterPro" id="IPR009057">
    <property type="entry name" value="Homeodomain-like_sf"/>
</dbReference>
<dbReference type="InterPro" id="IPR011051">
    <property type="entry name" value="RmlC_Cupin_sf"/>
</dbReference>
<protein>
    <submittedName>
        <fullName evidence="5">AraC family transcriptional regulator</fullName>
    </submittedName>
</protein>
<keyword evidence="1" id="KW-0805">Transcription regulation</keyword>
<evidence type="ECO:0000256" key="2">
    <source>
        <dbReference type="ARBA" id="ARBA00023125"/>
    </source>
</evidence>
<dbReference type="Proteomes" id="UP000262073">
    <property type="component" value="Chromosome"/>
</dbReference>
<accession>A0A346NKT7</accession>
<dbReference type="Gene3D" id="1.10.10.60">
    <property type="entry name" value="Homeodomain-like"/>
    <property type="match status" value="2"/>
</dbReference>
<dbReference type="GO" id="GO:0043565">
    <property type="term" value="F:sequence-specific DNA binding"/>
    <property type="evidence" value="ECO:0007669"/>
    <property type="project" value="InterPro"/>
</dbReference>
<dbReference type="InterPro" id="IPR018060">
    <property type="entry name" value="HTH_AraC"/>
</dbReference>